<evidence type="ECO:0000313" key="1">
    <source>
        <dbReference type="EMBL" id="GAH38901.1"/>
    </source>
</evidence>
<sequence>MGDINLIEKCKREAAKLAVEENIQHNMKIKDFVDLMYLSNSSGFLCAERILNSCGTLFSSNTFSALSKTILSELLPAITDTNDSSFLPMLKLDII</sequence>
<comment type="caution">
    <text evidence="1">The sequence shown here is derived from an EMBL/GenBank/DDBJ whole genome shotgun (WGS) entry which is preliminary data.</text>
</comment>
<reference evidence="1" key="1">
    <citation type="journal article" date="2014" name="Front. Microbiol.">
        <title>High frequency of phylogenetically diverse reductive dehalogenase-homologous genes in deep subseafloor sedimentary metagenomes.</title>
        <authorList>
            <person name="Kawai M."/>
            <person name="Futagami T."/>
            <person name="Toyoda A."/>
            <person name="Takaki Y."/>
            <person name="Nishi S."/>
            <person name="Hori S."/>
            <person name="Arai W."/>
            <person name="Tsubouchi T."/>
            <person name="Morono Y."/>
            <person name="Uchiyama I."/>
            <person name="Ito T."/>
            <person name="Fujiyama A."/>
            <person name="Inagaki F."/>
            <person name="Takami H."/>
        </authorList>
    </citation>
    <scope>NUCLEOTIDE SEQUENCE</scope>
    <source>
        <strain evidence="1">Expedition CK06-06</strain>
    </source>
</reference>
<name>X1EZU3_9ZZZZ</name>
<proteinExistence type="predicted"/>
<feature type="non-terminal residue" evidence="1">
    <location>
        <position position="95"/>
    </location>
</feature>
<gene>
    <name evidence="1" type="ORF">S03H2_26080</name>
</gene>
<protein>
    <submittedName>
        <fullName evidence="1">Uncharacterized protein</fullName>
    </submittedName>
</protein>
<dbReference type="AlphaFoldDB" id="X1EZU3"/>
<accession>X1EZU3</accession>
<organism evidence="1">
    <name type="scientific">marine sediment metagenome</name>
    <dbReference type="NCBI Taxonomy" id="412755"/>
    <lineage>
        <taxon>unclassified sequences</taxon>
        <taxon>metagenomes</taxon>
        <taxon>ecological metagenomes</taxon>
    </lineage>
</organism>
<dbReference type="EMBL" id="BARU01014977">
    <property type="protein sequence ID" value="GAH38901.1"/>
    <property type="molecule type" value="Genomic_DNA"/>
</dbReference>